<evidence type="ECO:0000256" key="8">
    <source>
        <dbReference type="ARBA" id="ARBA00022989"/>
    </source>
</evidence>
<dbReference type="InterPro" id="IPR004338">
    <property type="entry name" value="NqrB/RnfD"/>
</dbReference>
<gene>
    <name evidence="10" type="primary">rnfD</name>
    <name evidence="11" type="ORF">SAMN05660297_00505</name>
</gene>
<sequence>MDEKLIVSSSPHVLDDDTVQRIMLDVVIALLPATIAAIYYFRTNAAILILISVLTAVITEAVVQKLMGRPVTINDLSAVITGLLLALNIPASAAWWMPVVGSFFAIAIVKQIFGGIGHNFMNPALAGRIFLTLSWTDRMTAWISPGVDAVSTATPLAAMKASGSVLPTNMPPLMDTILGNTAGSMGETSALLLILGGIYLIYRGVISWKIPGIYIGTVAVLTLAYGGFDLSYMLYHVFSGGLMIGAIYMATDYASSPVTPRGRVYFAVGCGVLTSVIRFFGAYPEGVAFSILLMNVASPLIDRYTSPRVFGEVK</sequence>
<comment type="function">
    <text evidence="10">Part of a membrane-bound complex that couples electron transfer with translocation of ions across the membrane.</text>
</comment>
<feature type="transmembrane region" description="Helical" evidence="10">
    <location>
        <begin position="22"/>
        <end position="41"/>
    </location>
</feature>
<organism evidence="11 12">
    <name type="scientific">Natronincola peptidivorans</name>
    <dbReference type="NCBI Taxonomy" id="426128"/>
    <lineage>
        <taxon>Bacteria</taxon>
        <taxon>Bacillati</taxon>
        <taxon>Bacillota</taxon>
        <taxon>Clostridia</taxon>
        <taxon>Peptostreptococcales</taxon>
        <taxon>Natronincolaceae</taxon>
        <taxon>Natronincola</taxon>
    </lineage>
</organism>
<proteinExistence type="inferred from homology"/>
<evidence type="ECO:0000256" key="2">
    <source>
        <dbReference type="ARBA" id="ARBA00022553"/>
    </source>
</evidence>
<evidence type="ECO:0000256" key="4">
    <source>
        <dbReference type="ARBA" id="ARBA00022643"/>
    </source>
</evidence>
<keyword evidence="12" id="KW-1185">Reference proteome</keyword>
<name>A0A1H9Z1F6_9FIRM</name>
<evidence type="ECO:0000313" key="12">
    <source>
        <dbReference type="Proteomes" id="UP000199568"/>
    </source>
</evidence>
<evidence type="ECO:0000256" key="9">
    <source>
        <dbReference type="ARBA" id="ARBA00023136"/>
    </source>
</evidence>
<dbReference type="HAMAP" id="MF_00462">
    <property type="entry name" value="RsxD_RnfD"/>
    <property type="match status" value="1"/>
</dbReference>
<dbReference type="EMBL" id="FOHU01000001">
    <property type="protein sequence ID" value="SES75220.1"/>
    <property type="molecule type" value="Genomic_DNA"/>
</dbReference>
<dbReference type="PANTHER" id="PTHR30578:SF0">
    <property type="entry name" value="ION-TRANSLOCATING OXIDOREDUCTASE COMPLEX SUBUNIT D"/>
    <property type="match status" value="1"/>
</dbReference>
<feature type="transmembrane region" description="Helical" evidence="10">
    <location>
        <begin position="232"/>
        <end position="251"/>
    </location>
</feature>
<comment type="subcellular location">
    <subcellularLocation>
        <location evidence="10">Cell membrane</location>
        <topology evidence="10">Multi-pass membrane protein</topology>
    </subcellularLocation>
</comment>
<keyword evidence="4 10" id="KW-0288">FMN</keyword>
<evidence type="ECO:0000256" key="6">
    <source>
        <dbReference type="ARBA" id="ARBA00022967"/>
    </source>
</evidence>
<dbReference type="GO" id="GO:0005886">
    <property type="term" value="C:plasma membrane"/>
    <property type="evidence" value="ECO:0007669"/>
    <property type="project" value="UniProtKB-SubCell"/>
</dbReference>
<keyword evidence="3 10" id="KW-0285">Flavoprotein</keyword>
<keyword evidence="5 10" id="KW-0812">Transmembrane</keyword>
<keyword evidence="1 10" id="KW-0813">Transport</keyword>
<evidence type="ECO:0000313" key="11">
    <source>
        <dbReference type="EMBL" id="SES75220.1"/>
    </source>
</evidence>
<evidence type="ECO:0000256" key="1">
    <source>
        <dbReference type="ARBA" id="ARBA00022448"/>
    </source>
</evidence>
<dbReference type="AlphaFoldDB" id="A0A1H9Z1F6"/>
<dbReference type="GO" id="GO:0022900">
    <property type="term" value="P:electron transport chain"/>
    <property type="evidence" value="ECO:0007669"/>
    <property type="project" value="UniProtKB-UniRule"/>
</dbReference>
<comment type="cofactor">
    <cofactor evidence="10">
        <name>FMN</name>
        <dbReference type="ChEBI" id="CHEBI:58210"/>
    </cofactor>
</comment>
<keyword evidence="10" id="KW-1003">Cell membrane</keyword>
<evidence type="ECO:0000256" key="5">
    <source>
        <dbReference type="ARBA" id="ARBA00022692"/>
    </source>
</evidence>
<dbReference type="InterPro" id="IPR011303">
    <property type="entry name" value="RnfD_bac"/>
</dbReference>
<evidence type="ECO:0000256" key="3">
    <source>
        <dbReference type="ARBA" id="ARBA00022630"/>
    </source>
</evidence>
<dbReference type="EC" id="7.-.-.-" evidence="10"/>
<dbReference type="PANTHER" id="PTHR30578">
    <property type="entry name" value="ELECTRON TRANSPORT COMPLEX PROTEIN RNFD"/>
    <property type="match status" value="1"/>
</dbReference>
<keyword evidence="2 10" id="KW-0597">Phosphoprotein</keyword>
<feature type="transmembrane region" description="Helical" evidence="10">
    <location>
        <begin position="47"/>
        <end position="64"/>
    </location>
</feature>
<evidence type="ECO:0000256" key="10">
    <source>
        <dbReference type="HAMAP-Rule" id="MF_00462"/>
    </source>
</evidence>
<comment type="subunit">
    <text evidence="10">The complex is composed of six subunits: RnfA, RnfB, RnfC, RnfD, RnfE and RnfG.</text>
</comment>
<feature type="transmembrane region" description="Helical" evidence="10">
    <location>
        <begin position="76"/>
        <end position="97"/>
    </location>
</feature>
<dbReference type="GO" id="GO:0055085">
    <property type="term" value="P:transmembrane transport"/>
    <property type="evidence" value="ECO:0007669"/>
    <property type="project" value="InterPro"/>
</dbReference>
<dbReference type="OrthoDB" id="9776359at2"/>
<dbReference type="Pfam" id="PF03116">
    <property type="entry name" value="NQR2_RnfD_RnfE"/>
    <property type="match status" value="1"/>
</dbReference>
<feature type="transmembrane region" description="Helical" evidence="10">
    <location>
        <begin position="177"/>
        <end position="201"/>
    </location>
</feature>
<keyword evidence="6 10" id="KW-1278">Translocase</keyword>
<keyword evidence="9 10" id="KW-0472">Membrane</keyword>
<keyword evidence="8 10" id="KW-1133">Transmembrane helix</keyword>
<feature type="modified residue" description="FMN phosphoryl threonine" evidence="10">
    <location>
        <position position="154"/>
    </location>
</feature>
<dbReference type="Proteomes" id="UP000199568">
    <property type="component" value="Unassembled WGS sequence"/>
</dbReference>
<dbReference type="RefSeq" id="WP_090438767.1">
    <property type="nucleotide sequence ID" value="NZ_FOHU01000001.1"/>
</dbReference>
<dbReference type="NCBIfam" id="TIGR01946">
    <property type="entry name" value="rnfD"/>
    <property type="match status" value="1"/>
</dbReference>
<evidence type="ECO:0000256" key="7">
    <source>
        <dbReference type="ARBA" id="ARBA00022982"/>
    </source>
</evidence>
<comment type="similarity">
    <text evidence="10">Belongs to the NqrB/RnfD family.</text>
</comment>
<feature type="transmembrane region" description="Helical" evidence="10">
    <location>
        <begin position="208"/>
        <end position="226"/>
    </location>
</feature>
<accession>A0A1H9Z1F6</accession>
<reference evidence="11 12" key="1">
    <citation type="submission" date="2016-10" db="EMBL/GenBank/DDBJ databases">
        <authorList>
            <person name="de Groot N.N."/>
        </authorList>
    </citation>
    <scope>NUCLEOTIDE SEQUENCE [LARGE SCALE GENOMIC DNA]</scope>
    <source>
        <strain evidence="11 12">DSM 18979</strain>
    </source>
</reference>
<keyword evidence="7 10" id="KW-0249">Electron transport</keyword>
<feature type="transmembrane region" description="Helical" evidence="10">
    <location>
        <begin position="263"/>
        <end position="281"/>
    </location>
</feature>
<protein>
    <recommendedName>
        <fullName evidence="10">Ion-translocating oxidoreductase complex subunit D</fullName>
        <ecNumber evidence="10">7.-.-.-</ecNumber>
    </recommendedName>
    <alternativeName>
        <fullName evidence="10">Rnf electron transport complex subunit D</fullName>
    </alternativeName>
</protein>
<dbReference type="STRING" id="426128.SAMN05660297_00505"/>